<organism evidence="2">
    <name type="scientific">Lichtheimia ramosa</name>
    <dbReference type="NCBI Taxonomy" id="688394"/>
    <lineage>
        <taxon>Eukaryota</taxon>
        <taxon>Fungi</taxon>
        <taxon>Fungi incertae sedis</taxon>
        <taxon>Mucoromycota</taxon>
        <taxon>Mucoromycotina</taxon>
        <taxon>Mucoromycetes</taxon>
        <taxon>Mucorales</taxon>
        <taxon>Lichtheimiaceae</taxon>
        <taxon>Lichtheimia</taxon>
    </lineage>
</organism>
<gene>
    <name evidence="2" type="ORF">LRAMOSA11390</name>
</gene>
<dbReference type="InterPro" id="IPR032675">
    <property type="entry name" value="LRR_dom_sf"/>
</dbReference>
<dbReference type="Gene3D" id="3.80.10.10">
    <property type="entry name" value="Ribonuclease Inhibitor"/>
    <property type="match status" value="2"/>
</dbReference>
<reference evidence="2" key="1">
    <citation type="journal article" date="2014" name="Genome Announc.">
        <title>De novo whole-genome sequence and genome annotation of Lichtheimia ramosa.</title>
        <authorList>
            <person name="Linde J."/>
            <person name="Schwartze V."/>
            <person name="Binder U."/>
            <person name="Lass-Florl C."/>
            <person name="Voigt K."/>
            <person name="Horn F."/>
        </authorList>
    </citation>
    <scope>NUCLEOTIDE SEQUENCE</scope>
    <source>
        <strain evidence="2">JMRC FSU:6197</strain>
    </source>
</reference>
<dbReference type="GO" id="GO:0031146">
    <property type="term" value="P:SCF-dependent proteasomal ubiquitin-dependent protein catabolic process"/>
    <property type="evidence" value="ECO:0007669"/>
    <property type="project" value="TreeGrafter"/>
</dbReference>
<dbReference type="EMBL" id="LK023344">
    <property type="protein sequence ID" value="CDS10904.1"/>
    <property type="molecule type" value="Genomic_DNA"/>
</dbReference>
<evidence type="ECO:0000259" key="1">
    <source>
        <dbReference type="Pfam" id="PF12937"/>
    </source>
</evidence>
<name>A0A077WUC8_9FUNG</name>
<protein>
    <recommendedName>
        <fullName evidence="1">F-box domain-containing protein</fullName>
    </recommendedName>
</protein>
<feature type="domain" description="F-box" evidence="1">
    <location>
        <begin position="14"/>
        <end position="44"/>
    </location>
</feature>
<dbReference type="PANTHER" id="PTHR16134">
    <property type="entry name" value="F-BOX/TPR REPEAT PROTEIN POF3"/>
    <property type="match status" value="1"/>
</dbReference>
<dbReference type="PANTHER" id="PTHR16134:SF1">
    <property type="entry name" value="F-BOX AND LEUCINE-RICH PROTEIN 22"/>
    <property type="match status" value="1"/>
</dbReference>
<dbReference type="OrthoDB" id="2232605at2759"/>
<dbReference type="AlphaFoldDB" id="A0A077WUC8"/>
<dbReference type="SUPFAM" id="SSF52047">
    <property type="entry name" value="RNI-like"/>
    <property type="match status" value="1"/>
</dbReference>
<proteinExistence type="predicted"/>
<dbReference type="InterPro" id="IPR001810">
    <property type="entry name" value="F-box_dom"/>
</dbReference>
<dbReference type="Pfam" id="PF12937">
    <property type="entry name" value="F-box-like"/>
    <property type="match status" value="1"/>
</dbReference>
<dbReference type="SUPFAM" id="SSF81383">
    <property type="entry name" value="F-box domain"/>
    <property type="match status" value="1"/>
</dbReference>
<dbReference type="GO" id="GO:0019005">
    <property type="term" value="C:SCF ubiquitin ligase complex"/>
    <property type="evidence" value="ECO:0007669"/>
    <property type="project" value="TreeGrafter"/>
</dbReference>
<dbReference type="InterPro" id="IPR036047">
    <property type="entry name" value="F-box-like_dom_sf"/>
</dbReference>
<evidence type="ECO:0000313" key="2">
    <source>
        <dbReference type="EMBL" id="CDS10904.1"/>
    </source>
</evidence>
<sequence length="576" mass="66671">MFPKANASFVTHFPLEISAYIFSLLPQQDRIQCMDVCQLWRQGVIYGCQAWRTTELYLFDIDDMIDWLNHVSPIIRHLHIDSQFGSLDPDDIEKAACGDLDVEDQMLDKQDMRMAKAIPSHLNKLVSLRFDRLESIHYSTDGINGDILQSLIQLAGSKVRLLNIQAIYRFDIEKKSPCVVSILDQCPQLETLIDLEPLCDMVVNDKTSLTPSRIENLELERRQMVPSDIKLLLSKCACLRRIRLCSWSFIKMSPMLLLEQCPRLEIMIWSDASLASLSFYRPEWWRRRTHYDWDDTKLLAQPSSGLRHLVLDVIDGHACISNIMHLHHPTLTRLSISIYTNKVPSQEMTWFPMLLERLDIHVYQDAQQAIENILRPLVEHCHRLKSISIRTDFRDDDDDADPLVLPRWFFVALTSLRDLQHLVIQVDNDPNDMLQFLEAVPVALESLYYHGDLIMPCIDAISNITTLQSLALATSPEECVNMTPIIKKLQQLPRLESLALKHGKGFNKVGVFQCLAQFPCLRQLFIAIHDQFNVQGIRYLTHRQPALETMVLLDLTWNCKRELTFGHLEKALRYDM</sequence>
<accession>A0A077WUC8</accession>